<proteinExistence type="predicted"/>
<keyword evidence="2" id="KW-0812">Transmembrane</keyword>
<keyword evidence="2" id="KW-1133">Transmembrane helix</keyword>
<evidence type="ECO:0000313" key="4">
    <source>
        <dbReference type="EMBL" id="MCA6062772.1"/>
    </source>
</evidence>
<dbReference type="InterPro" id="IPR003660">
    <property type="entry name" value="HAMP_dom"/>
</dbReference>
<evidence type="ECO:0000256" key="2">
    <source>
        <dbReference type="SAM" id="Phobius"/>
    </source>
</evidence>
<gene>
    <name evidence="4" type="ORF">I9W95_04040</name>
</gene>
<dbReference type="Proteomes" id="UP000714380">
    <property type="component" value="Unassembled WGS sequence"/>
</dbReference>
<feature type="coiled-coil region" evidence="1">
    <location>
        <begin position="380"/>
        <end position="414"/>
    </location>
</feature>
<protein>
    <recommendedName>
        <fullName evidence="3">HAMP domain-containing protein</fullName>
    </recommendedName>
</protein>
<evidence type="ECO:0000259" key="3">
    <source>
        <dbReference type="PROSITE" id="PS50885"/>
    </source>
</evidence>
<evidence type="ECO:0000313" key="5">
    <source>
        <dbReference type="Proteomes" id="UP000714380"/>
    </source>
</evidence>
<reference evidence="4 5" key="1">
    <citation type="submission" date="2020-12" db="EMBL/GenBank/DDBJ databases">
        <title>Novel Thalassolituus-related marine hydrocarbonoclastic bacteria mediated algae-derived hydrocarbons mineralization in twilight zone of the northern South China Sea.</title>
        <authorList>
            <person name="Dong C."/>
        </authorList>
    </citation>
    <scope>NUCLEOTIDE SEQUENCE [LARGE SCALE GENOMIC DNA]</scope>
    <source>
        <strain evidence="4 5">IMCC1826</strain>
    </source>
</reference>
<feature type="domain" description="HAMP" evidence="3">
    <location>
        <begin position="168"/>
        <end position="224"/>
    </location>
</feature>
<dbReference type="InterPro" id="IPR033414">
    <property type="entry name" value="Sensor_dom"/>
</dbReference>
<dbReference type="EMBL" id="JAEDAH010000018">
    <property type="protein sequence ID" value="MCA6062772.1"/>
    <property type="molecule type" value="Genomic_DNA"/>
</dbReference>
<dbReference type="Pfam" id="PF17149">
    <property type="entry name" value="CHASE5"/>
    <property type="match status" value="1"/>
</dbReference>
<dbReference type="PROSITE" id="PS50885">
    <property type="entry name" value="HAMP"/>
    <property type="match status" value="1"/>
</dbReference>
<comment type="caution">
    <text evidence="4">The sequence shown here is derived from an EMBL/GenBank/DDBJ whole genome shotgun (WGS) entry which is preliminary data.</text>
</comment>
<keyword evidence="2" id="KW-0472">Membrane</keyword>
<dbReference type="Gene3D" id="6.10.340.10">
    <property type="match status" value="1"/>
</dbReference>
<name>A0ABS7ZM27_9GAMM</name>
<organism evidence="4 5">
    <name type="scientific">Thalassolituus marinus</name>
    <dbReference type="NCBI Taxonomy" id="671053"/>
    <lineage>
        <taxon>Bacteria</taxon>
        <taxon>Pseudomonadati</taxon>
        <taxon>Pseudomonadota</taxon>
        <taxon>Gammaproteobacteria</taxon>
        <taxon>Oceanospirillales</taxon>
        <taxon>Oceanospirillaceae</taxon>
        <taxon>Thalassolituus</taxon>
    </lineage>
</organism>
<keyword evidence="1" id="KW-0175">Coiled coil</keyword>
<evidence type="ECO:0000256" key="1">
    <source>
        <dbReference type="SAM" id="Coils"/>
    </source>
</evidence>
<keyword evidence="5" id="KW-1185">Reference proteome</keyword>
<sequence length="584" mass="67194">MNKFSTVIGQRLLSYLLAFSFITALAAFAFILKGDYERSLSGYDQSVVQIRNSYQKSISYSLWNFDYRQIEAQLLGILNFPGVVYVFIENEDEVLHSAGDAYSHTDQHFNFPLDYESAGQAYHLGNLHISIDHTQLHNEIKQKALNILAIQFVKTFSIAVFILFIVHRIITRRLAQMADWAKKFHLNNLDTPLTTDHSSDSADEITMVVDAVNDMRYRLQQDLSLQEKSRREIEHVKEQLSIAINNAAIGFCTYHVNLDQFIGNAHFASQFGITEYELENLPHPMDALLGRIAGPDAVQQRERINKLLLGRLNRVQDSFEVRNFRDEQRFLDITLQITRYEDTRPRQILICVTDRTSESLALAKARDLAVSLENKVTQRTEELYNEQQRARAMIRQLEHELDRTQNQEQMAQQKKINELLLRQLSGACGDSPETEGRSLNAIREYLAVSASDARESVNLTSCVKHWFEENPPTAIDYELKLPFSLIIEENPDLLGFLFKHLIINEPAIQLSQALSITLRLAGDTVEFTADYQLQKELPPADESYQDISELCQQILAMRFSGHLNSEQIDEHTLRKRYTMAMRNL</sequence>
<feature type="transmembrane region" description="Helical" evidence="2">
    <location>
        <begin position="12"/>
        <end position="32"/>
    </location>
</feature>
<accession>A0ABS7ZM27</accession>
<dbReference type="RefSeq" id="WP_225672108.1">
    <property type="nucleotide sequence ID" value="NZ_JAEDAH010000018.1"/>
</dbReference>
<dbReference type="SMART" id="SM00304">
    <property type="entry name" value="HAMP"/>
    <property type="match status" value="1"/>
</dbReference>
<feature type="transmembrane region" description="Helical" evidence="2">
    <location>
        <begin position="144"/>
        <end position="166"/>
    </location>
</feature>